<name>A0A381RSU6_9ZZZZ</name>
<dbReference type="AlphaFoldDB" id="A0A381RSU6"/>
<evidence type="ECO:0000313" key="1">
    <source>
        <dbReference type="EMBL" id="SUZ94068.1"/>
    </source>
</evidence>
<accession>A0A381RSU6</accession>
<sequence length="153" mass="15387">SMARVSTGDGGEMQVAYDYVEGAGGIESLVANPEDGTIDVVMGNGEELAVTIGNDGSMTVESDKGTRTFNSAGAVLGAVSTSKAPDGSTEIASESGATSKITTDGLIMTVESADGTSAVSTKTSTGVTVEVDGVTYAYDFTTKGATFDNDEVE</sequence>
<feature type="non-terminal residue" evidence="1">
    <location>
        <position position="1"/>
    </location>
</feature>
<dbReference type="EMBL" id="UINC01002201">
    <property type="protein sequence ID" value="SUZ94068.1"/>
    <property type="molecule type" value="Genomic_DNA"/>
</dbReference>
<protein>
    <submittedName>
        <fullName evidence="1">Uncharacterized protein</fullName>
    </submittedName>
</protein>
<proteinExistence type="predicted"/>
<organism evidence="1">
    <name type="scientific">marine metagenome</name>
    <dbReference type="NCBI Taxonomy" id="408172"/>
    <lineage>
        <taxon>unclassified sequences</taxon>
        <taxon>metagenomes</taxon>
        <taxon>ecological metagenomes</taxon>
    </lineage>
</organism>
<gene>
    <name evidence="1" type="ORF">METZ01_LOCUS46922</name>
</gene>
<reference evidence="1" key="1">
    <citation type="submission" date="2018-05" db="EMBL/GenBank/DDBJ databases">
        <authorList>
            <person name="Lanie J.A."/>
            <person name="Ng W.-L."/>
            <person name="Kazmierczak K.M."/>
            <person name="Andrzejewski T.M."/>
            <person name="Davidsen T.M."/>
            <person name="Wayne K.J."/>
            <person name="Tettelin H."/>
            <person name="Glass J.I."/>
            <person name="Rusch D."/>
            <person name="Podicherti R."/>
            <person name="Tsui H.-C.T."/>
            <person name="Winkler M.E."/>
        </authorList>
    </citation>
    <scope>NUCLEOTIDE SEQUENCE</scope>
</reference>